<proteinExistence type="predicted"/>
<reference evidence="16 17" key="1">
    <citation type="journal article" date="2014" name="Syst. Appl. Microbiol.">
        <title>Complete genomes of freshwater sulfur oxidizers Sulfuricella denitrificans skB26 and Sulfuritalea hydrogenivorans sk43H: genetic insights into the sulfur oxidation pathway of betaproteobacteria.</title>
        <authorList>
            <person name="Watanabe T."/>
            <person name="Kojima H."/>
            <person name="Fukui M."/>
        </authorList>
    </citation>
    <scope>NUCLEOTIDE SEQUENCE [LARGE SCALE GENOMIC DNA]</scope>
    <source>
        <strain evidence="16">DSM22779</strain>
    </source>
</reference>
<evidence type="ECO:0000256" key="2">
    <source>
        <dbReference type="ARBA" id="ARBA00004651"/>
    </source>
</evidence>
<dbReference type="Pfam" id="PF13188">
    <property type="entry name" value="PAS_8"/>
    <property type="match status" value="1"/>
</dbReference>
<organism evidence="16 17">
    <name type="scientific">Sulfuritalea hydrogenivorans sk43H</name>
    <dbReference type="NCBI Taxonomy" id="1223802"/>
    <lineage>
        <taxon>Bacteria</taxon>
        <taxon>Pseudomonadati</taxon>
        <taxon>Pseudomonadota</taxon>
        <taxon>Betaproteobacteria</taxon>
        <taxon>Nitrosomonadales</taxon>
        <taxon>Sterolibacteriaceae</taxon>
        <taxon>Sulfuritalea</taxon>
    </lineage>
</organism>
<keyword evidence="17" id="KW-1185">Reference proteome</keyword>
<evidence type="ECO:0000259" key="15">
    <source>
        <dbReference type="PROSITE" id="PS50885"/>
    </source>
</evidence>
<keyword evidence="11 14" id="KW-1133">Transmembrane helix</keyword>
<dbReference type="RefSeq" id="WP_052473605.1">
    <property type="nucleotide sequence ID" value="NZ_AP012547.1"/>
</dbReference>
<dbReference type="SUPFAM" id="SSF55785">
    <property type="entry name" value="PYP-like sensor domain (PAS domain)"/>
    <property type="match status" value="1"/>
</dbReference>
<sequence>MTAWTRLNSFLEWRSLKTRVTLLTLAVFLVGIWTMSLYASRMLRKETEHLLASQQISTVALLATQINQDLVDRIRGLETVTRNISPGLLGHPEALQAFLVQLPVLHNLFNGGIVAIAADGTAIAEAPFNAGRIGVNYMDIAEVAAALKQGKAGIGKPVMGKKLRAPVFGIAVPIRDAHGKVIGALSGVINLGKPNFLDRIAQSPYGKTGGFMLVAKQQRQVVTATDKRLIMAALPAVGSNPLIDSFVQGYEGSGVIVNPLGTEVLGSAKGIPLTDWYIAVALPTEEAFAPLKILQQRILLATLMLTLLVGVLTWWLLKRQLSPLFDTAKTLATLAKTGEHPRSLPVARQDEIGELIGGFNRLLETLAQREAILRESEARYRTFFELSPDAILVHRDSTVIFANARAAKLFHAESPTALIGQDWHPLFEPEYWEAIEQRIAMLVDNKVSHLAPLERRFPTLGGDALTMEATGSRIIFNGRPAVLSVFRDITERKQAEEQRLADARRQRDTLVREVHHRIKNNLQSVAGLLQRELGRFLELDPRLETAISQVNAIAVVHGLQSASSDEAIGLCDSVCSICASVAELSQRPVRFHAEEEPADRPVRIETGEAVSLALVLNELILNAVKHSPPDGAAPTVSFSADDSSAQLVIRNALAAAPEFDIGTGTGLGTGLHLVRSLLPDQGAQLTYELDTENLMLTRLKLTTPVIACPPRKRPR</sequence>
<dbReference type="InterPro" id="IPR003660">
    <property type="entry name" value="HAMP_dom"/>
</dbReference>
<evidence type="ECO:0000256" key="14">
    <source>
        <dbReference type="SAM" id="Phobius"/>
    </source>
</evidence>
<feature type="transmembrane region" description="Helical" evidence="14">
    <location>
        <begin position="298"/>
        <end position="317"/>
    </location>
</feature>
<keyword evidence="10" id="KW-0067">ATP-binding</keyword>
<dbReference type="PANTHER" id="PTHR41523">
    <property type="entry name" value="TWO-COMPONENT SYSTEM SENSOR PROTEIN"/>
    <property type="match status" value="1"/>
</dbReference>
<dbReference type="InterPro" id="IPR035965">
    <property type="entry name" value="PAS-like_dom_sf"/>
</dbReference>
<feature type="transmembrane region" description="Helical" evidence="14">
    <location>
        <begin position="20"/>
        <end position="39"/>
    </location>
</feature>
<comment type="catalytic activity">
    <reaction evidence="1">
        <text>ATP + protein L-histidine = ADP + protein N-phospho-L-histidine.</text>
        <dbReference type="EC" id="2.7.13.3"/>
    </reaction>
</comment>
<dbReference type="SMART" id="SM00304">
    <property type="entry name" value="HAMP"/>
    <property type="match status" value="1"/>
</dbReference>
<dbReference type="InterPro" id="IPR000014">
    <property type="entry name" value="PAS"/>
</dbReference>
<evidence type="ECO:0000256" key="8">
    <source>
        <dbReference type="ARBA" id="ARBA00022741"/>
    </source>
</evidence>
<dbReference type="GO" id="GO:0007165">
    <property type="term" value="P:signal transduction"/>
    <property type="evidence" value="ECO:0007669"/>
    <property type="project" value="InterPro"/>
</dbReference>
<keyword evidence="8" id="KW-0547">Nucleotide-binding</keyword>
<evidence type="ECO:0000256" key="5">
    <source>
        <dbReference type="ARBA" id="ARBA00022553"/>
    </source>
</evidence>
<keyword evidence="13" id="KW-0175">Coiled coil</keyword>
<keyword evidence="5" id="KW-0597">Phosphoprotein</keyword>
<protein>
    <recommendedName>
        <fullName evidence="3">histidine kinase</fullName>
        <ecNumber evidence="3">2.7.13.3</ecNumber>
    </recommendedName>
</protein>
<dbReference type="STRING" id="1223802.SUTH_02504"/>
<dbReference type="HOGENOM" id="CLU_338852_0_0_4"/>
<gene>
    <name evidence="16" type="ORF">SUTH_02504</name>
</gene>
<dbReference type="KEGG" id="shd:SUTH_02504"/>
<dbReference type="Gene3D" id="3.30.565.10">
    <property type="entry name" value="Histidine kinase-like ATPase, C-terminal domain"/>
    <property type="match status" value="1"/>
</dbReference>
<dbReference type="AlphaFoldDB" id="W0SHI2"/>
<dbReference type="EC" id="2.7.13.3" evidence="3"/>
<dbReference type="SUPFAM" id="SSF55874">
    <property type="entry name" value="ATPase domain of HSP90 chaperone/DNA topoisomerase II/histidine kinase"/>
    <property type="match status" value="1"/>
</dbReference>
<keyword evidence="6" id="KW-0808">Transferase</keyword>
<dbReference type="EMBL" id="AP012547">
    <property type="protein sequence ID" value="BAO30287.1"/>
    <property type="molecule type" value="Genomic_DNA"/>
</dbReference>
<dbReference type="Pfam" id="PF00672">
    <property type="entry name" value="HAMP"/>
    <property type="match status" value="1"/>
</dbReference>
<feature type="domain" description="HAMP" evidence="15">
    <location>
        <begin position="318"/>
        <end position="371"/>
    </location>
</feature>
<dbReference type="SMART" id="SM00091">
    <property type="entry name" value="PAS"/>
    <property type="match status" value="1"/>
</dbReference>
<keyword evidence="7 14" id="KW-0812">Transmembrane</keyword>
<accession>W0SHI2</accession>
<evidence type="ECO:0000256" key="12">
    <source>
        <dbReference type="ARBA" id="ARBA00023136"/>
    </source>
</evidence>
<dbReference type="GO" id="GO:0005886">
    <property type="term" value="C:plasma membrane"/>
    <property type="evidence" value="ECO:0007669"/>
    <property type="project" value="UniProtKB-SubCell"/>
</dbReference>
<evidence type="ECO:0000256" key="9">
    <source>
        <dbReference type="ARBA" id="ARBA00022777"/>
    </source>
</evidence>
<evidence type="ECO:0000313" key="17">
    <source>
        <dbReference type="Proteomes" id="UP000031637"/>
    </source>
</evidence>
<dbReference type="PANTHER" id="PTHR41523:SF8">
    <property type="entry name" value="ETHYLENE RESPONSE SENSOR PROTEIN"/>
    <property type="match status" value="1"/>
</dbReference>
<name>W0SHI2_9PROT</name>
<evidence type="ECO:0000256" key="1">
    <source>
        <dbReference type="ARBA" id="ARBA00000085"/>
    </source>
</evidence>
<feature type="coiled-coil region" evidence="13">
    <location>
        <begin position="486"/>
        <end position="513"/>
    </location>
</feature>
<keyword evidence="9 16" id="KW-0418">Kinase</keyword>
<dbReference type="InterPro" id="IPR036890">
    <property type="entry name" value="HATPase_C_sf"/>
</dbReference>
<comment type="subcellular location">
    <subcellularLocation>
        <location evidence="2">Cell membrane</location>
        <topology evidence="2">Multi-pass membrane protein</topology>
    </subcellularLocation>
</comment>
<dbReference type="GO" id="GO:0004673">
    <property type="term" value="F:protein histidine kinase activity"/>
    <property type="evidence" value="ECO:0007669"/>
    <property type="project" value="UniProtKB-EC"/>
</dbReference>
<evidence type="ECO:0000313" key="16">
    <source>
        <dbReference type="EMBL" id="BAO30287.1"/>
    </source>
</evidence>
<dbReference type="InterPro" id="IPR011495">
    <property type="entry name" value="Sig_transdc_His_kin_sub2_dim/P"/>
</dbReference>
<dbReference type="Pfam" id="PF02743">
    <property type="entry name" value="dCache_1"/>
    <property type="match status" value="1"/>
</dbReference>
<dbReference type="CDD" id="cd18773">
    <property type="entry name" value="PDC1_HK_sensor"/>
    <property type="match status" value="1"/>
</dbReference>
<dbReference type="Gene3D" id="6.10.340.10">
    <property type="match status" value="1"/>
</dbReference>
<evidence type="ECO:0000256" key="11">
    <source>
        <dbReference type="ARBA" id="ARBA00022989"/>
    </source>
</evidence>
<evidence type="ECO:0000256" key="3">
    <source>
        <dbReference type="ARBA" id="ARBA00012438"/>
    </source>
</evidence>
<dbReference type="CDD" id="cd06225">
    <property type="entry name" value="HAMP"/>
    <property type="match status" value="1"/>
</dbReference>
<dbReference type="OrthoDB" id="9813903at2"/>
<dbReference type="InterPro" id="IPR033479">
    <property type="entry name" value="dCache_1"/>
</dbReference>
<keyword evidence="12 14" id="KW-0472">Membrane</keyword>
<evidence type="ECO:0000256" key="4">
    <source>
        <dbReference type="ARBA" id="ARBA00022475"/>
    </source>
</evidence>
<dbReference type="PROSITE" id="PS50885">
    <property type="entry name" value="HAMP"/>
    <property type="match status" value="1"/>
</dbReference>
<evidence type="ECO:0000256" key="6">
    <source>
        <dbReference type="ARBA" id="ARBA00022679"/>
    </source>
</evidence>
<dbReference type="CDD" id="cd18774">
    <property type="entry name" value="PDC2_HK_sensor"/>
    <property type="match status" value="1"/>
</dbReference>
<evidence type="ECO:0000256" key="10">
    <source>
        <dbReference type="ARBA" id="ARBA00022840"/>
    </source>
</evidence>
<keyword evidence="4" id="KW-1003">Cell membrane</keyword>
<dbReference type="Pfam" id="PF07568">
    <property type="entry name" value="HisKA_2"/>
    <property type="match status" value="1"/>
</dbReference>
<evidence type="ECO:0000256" key="7">
    <source>
        <dbReference type="ARBA" id="ARBA00022692"/>
    </source>
</evidence>
<dbReference type="CDD" id="cd00130">
    <property type="entry name" value="PAS"/>
    <property type="match status" value="1"/>
</dbReference>
<dbReference type="Gene3D" id="3.30.450.20">
    <property type="entry name" value="PAS domain"/>
    <property type="match status" value="3"/>
</dbReference>
<evidence type="ECO:0000256" key="13">
    <source>
        <dbReference type="SAM" id="Coils"/>
    </source>
</evidence>
<dbReference type="Proteomes" id="UP000031637">
    <property type="component" value="Chromosome"/>
</dbReference>
<dbReference type="NCBIfam" id="TIGR00229">
    <property type="entry name" value="sensory_box"/>
    <property type="match status" value="1"/>
</dbReference>
<dbReference type="GO" id="GO:0005524">
    <property type="term" value="F:ATP binding"/>
    <property type="evidence" value="ECO:0007669"/>
    <property type="project" value="UniProtKB-KW"/>
</dbReference>